<keyword evidence="5" id="KW-1185">Reference proteome</keyword>
<evidence type="ECO:0000259" key="3">
    <source>
        <dbReference type="Pfam" id="PF14257"/>
    </source>
</evidence>
<accession>A0A7Y9JPC9</accession>
<dbReference type="AlphaFoldDB" id="A0A7Y9JPC9"/>
<evidence type="ECO:0000256" key="2">
    <source>
        <dbReference type="SAM" id="Phobius"/>
    </source>
</evidence>
<dbReference type="Pfam" id="PF14257">
    <property type="entry name" value="DUF4349"/>
    <property type="match status" value="1"/>
</dbReference>
<feature type="domain" description="DUF4349" evidence="3">
    <location>
        <begin position="110"/>
        <end position="319"/>
    </location>
</feature>
<organism evidence="4 5">
    <name type="scientific">Nocardioides marinisabuli</name>
    <dbReference type="NCBI Taxonomy" id="419476"/>
    <lineage>
        <taxon>Bacteria</taxon>
        <taxon>Bacillati</taxon>
        <taxon>Actinomycetota</taxon>
        <taxon>Actinomycetes</taxon>
        <taxon>Propionibacteriales</taxon>
        <taxon>Nocardioidaceae</taxon>
        <taxon>Nocardioides</taxon>
    </lineage>
</organism>
<feature type="region of interest" description="Disordered" evidence="1">
    <location>
        <begin position="60"/>
        <end position="104"/>
    </location>
</feature>
<keyword evidence="2" id="KW-0812">Transmembrane</keyword>
<keyword evidence="2" id="KW-1133">Transmembrane helix</keyword>
<reference evidence="4 5" key="1">
    <citation type="submission" date="2020-07" db="EMBL/GenBank/DDBJ databases">
        <title>Sequencing the genomes of 1000 actinobacteria strains.</title>
        <authorList>
            <person name="Klenk H.-P."/>
        </authorList>
    </citation>
    <scope>NUCLEOTIDE SEQUENCE [LARGE SCALE GENOMIC DNA]</scope>
    <source>
        <strain evidence="4 5">DSM 18965</strain>
    </source>
</reference>
<dbReference type="RefSeq" id="WP_179614162.1">
    <property type="nucleotide sequence ID" value="NZ_JACCBE010000001.1"/>
</dbReference>
<feature type="region of interest" description="Disordered" evidence="1">
    <location>
        <begin position="11"/>
        <end position="31"/>
    </location>
</feature>
<dbReference type="Proteomes" id="UP000516957">
    <property type="component" value="Unassembled WGS sequence"/>
</dbReference>
<comment type="caution">
    <text evidence="4">The sequence shown here is derived from an EMBL/GenBank/DDBJ whole genome shotgun (WGS) entry which is preliminary data.</text>
</comment>
<evidence type="ECO:0000256" key="1">
    <source>
        <dbReference type="SAM" id="MobiDB-lite"/>
    </source>
</evidence>
<feature type="transmembrane region" description="Helical" evidence="2">
    <location>
        <begin position="304"/>
        <end position="323"/>
    </location>
</feature>
<dbReference type="InterPro" id="IPR025645">
    <property type="entry name" value="DUF4349"/>
</dbReference>
<sequence length="339" mass="36014">MHAPMLARVLARTTSREPAGGRRRPTPMDATSPRLLLGLLRAGAGLALLVTLTACSDGGSDSVDGGGEAAEPAVGLDSSVTQDRGGRNASAAGSAEDATSPVERTLQEPALISTGTVSLRSDDVADTRFDVQKVADRYRGQVTDSETRTDEDGEVRDTRLVLRVPSAEFTEAMDELEKVADLESSTSTSEDVTNQVVDTEVRIRVQRASIARIEELLQRAGSIRDVVAVENQLTQRQERLDSLLRQQAYLADQTSMSTITVHVERTYEAATEPGTDEAGFVPGLRAGWDGLTTVLVGLATVTGALLPFAALALLLGVPAWLVLRRRVSAARAGSPARTP</sequence>
<keyword evidence="2" id="KW-0472">Membrane</keyword>
<evidence type="ECO:0000313" key="4">
    <source>
        <dbReference type="EMBL" id="NYD56230.1"/>
    </source>
</evidence>
<protein>
    <recommendedName>
        <fullName evidence="3">DUF4349 domain-containing protein</fullName>
    </recommendedName>
</protein>
<proteinExistence type="predicted"/>
<dbReference type="EMBL" id="JACCBE010000001">
    <property type="protein sequence ID" value="NYD56230.1"/>
    <property type="molecule type" value="Genomic_DNA"/>
</dbReference>
<name>A0A7Y9JPC9_9ACTN</name>
<gene>
    <name evidence="4" type="ORF">BKA08_000468</name>
</gene>
<evidence type="ECO:0000313" key="5">
    <source>
        <dbReference type="Proteomes" id="UP000516957"/>
    </source>
</evidence>